<name>A0A0G2DVG8_PHACM</name>
<dbReference type="GO" id="GO:0120330">
    <property type="term" value="C:rixosome complex"/>
    <property type="evidence" value="ECO:0007669"/>
    <property type="project" value="UniProtKB-UniRule"/>
</dbReference>
<dbReference type="PANTHER" id="PTHR16056">
    <property type="entry name" value="REGULATOR OF MICROTUBULE DYNAMICS PROTEIN"/>
    <property type="match status" value="1"/>
</dbReference>
<dbReference type="Gene3D" id="1.25.10.10">
    <property type="entry name" value="Leucine-rich Repeat Variant"/>
    <property type="match status" value="1"/>
</dbReference>
<evidence type="ECO:0000256" key="4">
    <source>
        <dbReference type="ARBA" id="ARBA00011141"/>
    </source>
</evidence>
<evidence type="ECO:0000313" key="10">
    <source>
        <dbReference type="Proteomes" id="UP000053317"/>
    </source>
</evidence>
<evidence type="ECO:0000313" key="9">
    <source>
        <dbReference type="EMBL" id="KKY14912.1"/>
    </source>
</evidence>
<dbReference type="PANTHER" id="PTHR16056:SF2">
    <property type="entry name" value="TESTIS-EXPRESSED PROTEIN 10"/>
    <property type="match status" value="1"/>
</dbReference>
<feature type="compositionally biased region" description="Basic residues" evidence="7">
    <location>
        <begin position="18"/>
        <end position="29"/>
    </location>
</feature>
<evidence type="ECO:0000256" key="5">
    <source>
        <dbReference type="ARBA" id="ARBA00023242"/>
    </source>
</evidence>
<evidence type="ECO:0000256" key="2">
    <source>
        <dbReference type="ARBA" id="ARBA00004123"/>
    </source>
</evidence>
<dbReference type="GO" id="GO:0005634">
    <property type="term" value="C:nucleus"/>
    <property type="evidence" value="ECO:0007669"/>
    <property type="project" value="UniProtKB-SubCell"/>
</dbReference>
<keyword evidence="6" id="KW-0698">rRNA processing</keyword>
<organism evidence="9 10">
    <name type="scientific">Phaeomoniella chlamydospora</name>
    <name type="common">Phaeoacremonium chlamydosporum</name>
    <dbReference type="NCBI Taxonomy" id="158046"/>
    <lineage>
        <taxon>Eukaryota</taxon>
        <taxon>Fungi</taxon>
        <taxon>Dikarya</taxon>
        <taxon>Ascomycota</taxon>
        <taxon>Pezizomycotina</taxon>
        <taxon>Eurotiomycetes</taxon>
        <taxon>Chaetothyriomycetidae</taxon>
        <taxon>Phaeomoniellales</taxon>
        <taxon>Phaeomoniellaceae</taxon>
        <taxon>Phaeomoniella</taxon>
    </lineage>
</organism>
<keyword evidence="6" id="KW-0690">Ribosome biogenesis</keyword>
<dbReference type="Pfam" id="PF12333">
    <property type="entry name" value="Ipi1_N"/>
    <property type="match status" value="1"/>
</dbReference>
<keyword evidence="10" id="KW-1185">Reference proteome</keyword>
<protein>
    <recommendedName>
        <fullName evidence="6">Pre-rRNA-processing protein</fullName>
    </recommendedName>
</protein>
<comment type="subunit">
    <text evidence="4">Component of the RIX1 complex, composed of IPI1, RIX1/IPI2 and IPI3 in a 1:2:2 stoichiometry. The complex interacts (via RIX1) with MDN1 (via its hexameric AAA ATPase ring) and the pre-60S ribosome particles.</text>
</comment>
<dbReference type="OrthoDB" id="361362at2759"/>
<comment type="function">
    <text evidence="1 6">Component of the RIX1 complex required for processing of ITS2 sequences from 35S pre-rRNA.</text>
</comment>
<dbReference type="InterPro" id="IPR024679">
    <property type="entry name" value="Ipi1_N"/>
</dbReference>
<evidence type="ECO:0000256" key="3">
    <source>
        <dbReference type="ARBA" id="ARBA00006427"/>
    </source>
</evidence>
<keyword evidence="5 6" id="KW-0539">Nucleus</keyword>
<comment type="similarity">
    <text evidence="3 6">Belongs to the IPI1/TEX10 family.</text>
</comment>
<feature type="domain" description="Pre-rRNA-processing protein Ipi1 N-terminal" evidence="8">
    <location>
        <begin position="131"/>
        <end position="227"/>
    </location>
</feature>
<comment type="subcellular location">
    <subcellularLocation>
        <location evidence="2 6">Nucleus</location>
    </subcellularLocation>
</comment>
<evidence type="ECO:0000256" key="1">
    <source>
        <dbReference type="ARBA" id="ARBA00002355"/>
    </source>
</evidence>
<dbReference type="InterPro" id="IPR016024">
    <property type="entry name" value="ARM-type_fold"/>
</dbReference>
<gene>
    <name evidence="9" type="ORF">UCRPC4_g06567</name>
</gene>
<dbReference type="InterPro" id="IPR011989">
    <property type="entry name" value="ARM-like"/>
</dbReference>
<dbReference type="AlphaFoldDB" id="A0A0G2DVG8"/>
<accession>A0A0G2DVG8</accession>
<dbReference type="Proteomes" id="UP000053317">
    <property type="component" value="Unassembled WGS sequence"/>
</dbReference>
<dbReference type="SUPFAM" id="SSF48371">
    <property type="entry name" value="ARM repeat"/>
    <property type="match status" value="1"/>
</dbReference>
<comment type="caution">
    <text evidence="9">The sequence shown here is derived from an EMBL/GenBank/DDBJ whole genome shotgun (WGS) entry which is preliminary data.</text>
</comment>
<proteinExistence type="inferred from homology"/>
<dbReference type="EMBL" id="LCWF01000201">
    <property type="protein sequence ID" value="KKY14912.1"/>
    <property type="molecule type" value="Genomic_DNA"/>
</dbReference>
<reference evidence="9 10" key="1">
    <citation type="submission" date="2015-05" db="EMBL/GenBank/DDBJ databases">
        <title>Distinctive expansion of gene families associated with plant cell wall degradation and secondary metabolism in the genomes of grapevine trunk pathogens.</title>
        <authorList>
            <person name="Lawrence D.P."/>
            <person name="Travadon R."/>
            <person name="Rolshausen P.E."/>
            <person name="Baumgartner K."/>
        </authorList>
    </citation>
    <scope>NUCLEOTIDE SEQUENCE [LARGE SCALE GENOMIC DNA]</scope>
    <source>
        <strain evidence="9">UCRPC4</strain>
    </source>
</reference>
<evidence type="ECO:0000259" key="8">
    <source>
        <dbReference type="Pfam" id="PF12333"/>
    </source>
</evidence>
<feature type="compositionally biased region" description="Basic residues" evidence="7">
    <location>
        <begin position="1"/>
        <end position="11"/>
    </location>
</feature>
<reference evidence="9 10" key="2">
    <citation type="submission" date="2015-05" db="EMBL/GenBank/DDBJ databases">
        <authorList>
            <person name="Morales-Cruz A."/>
            <person name="Amrine K.C."/>
            <person name="Cantu D."/>
        </authorList>
    </citation>
    <scope>NUCLEOTIDE SEQUENCE [LARGE SCALE GENOMIC DNA]</scope>
    <source>
        <strain evidence="9">UCRPC4</strain>
    </source>
</reference>
<feature type="region of interest" description="Disordered" evidence="7">
    <location>
        <begin position="1"/>
        <end position="34"/>
    </location>
</feature>
<evidence type="ECO:0000256" key="7">
    <source>
        <dbReference type="SAM" id="MobiDB-lite"/>
    </source>
</evidence>
<sequence length="336" mass="37193">MGSSAKKKREKKKDFTKTKLKVGKTKPKASSHTDTSFRAKAIVLNQQSLSTSAPTSSAQFSHHTSLLGSKSDAQRRDSLAFLTTFVASRPVDSPLPQPISFLLPKLCPLILDASPSVRTQLLKLFKALPEEELRDHASEILPYLRAGMTHLAADIRLSANDTLSWLLDVAGEEIVSCPGGFIKTMNCFMSMLNWHSSKAGMGQTKFGKPGTEGKSMSKILQCLGEFLKISVGTDDTIQMDKFDEARTLMWPYWHLNHHMISTRSNAYGYLNLFGPSRDDDSQMLEDRDDRIAYFNKQYRGIVEAGVEQAKREGGEIGRNVAGLTRALKSAKTESGD</sequence>
<dbReference type="GO" id="GO:0006364">
    <property type="term" value="P:rRNA processing"/>
    <property type="evidence" value="ECO:0007669"/>
    <property type="project" value="UniProtKB-UniRule"/>
</dbReference>
<evidence type="ECO:0000256" key="6">
    <source>
        <dbReference type="RuleBase" id="RU368021"/>
    </source>
</evidence>